<protein>
    <submittedName>
        <fullName evidence="2">Uncharacterized protein</fullName>
    </submittedName>
</protein>
<feature type="transmembrane region" description="Helical" evidence="1">
    <location>
        <begin position="323"/>
        <end position="341"/>
    </location>
</feature>
<feature type="transmembrane region" description="Helical" evidence="1">
    <location>
        <begin position="174"/>
        <end position="204"/>
    </location>
</feature>
<evidence type="ECO:0000256" key="1">
    <source>
        <dbReference type="SAM" id="Phobius"/>
    </source>
</evidence>
<feature type="transmembrane region" description="Helical" evidence="1">
    <location>
        <begin position="225"/>
        <end position="246"/>
    </location>
</feature>
<name>A0AAT9LES8_9FIRM</name>
<dbReference type="EMBL" id="CP062796">
    <property type="protein sequence ID" value="QUL99218.1"/>
    <property type="molecule type" value="Genomic_DNA"/>
</dbReference>
<reference evidence="2" key="1">
    <citation type="submission" date="2020-10" db="EMBL/GenBank/DDBJ databases">
        <authorList>
            <person name="Kadnikov V."/>
            <person name="Beletsky A.V."/>
            <person name="Mardanov A.V."/>
            <person name="Karnachuk O.V."/>
            <person name="Ravin N.V."/>
        </authorList>
    </citation>
    <scope>NUCLEOTIDE SEQUENCE</scope>
    <source>
        <strain evidence="2">Bu02</strain>
    </source>
</reference>
<proteinExistence type="predicted"/>
<organism evidence="2">
    <name type="scientific">Candidatus Fermentithermobacillus carboniphilus</name>
    <dbReference type="NCBI Taxonomy" id="3085328"/>
    <lineage>
        <taxon>Bacteria</taxon>
        <taxon>Bacillati</taxon>
        <taxon>Bacillota</taxon>
        <taxon>Candidatus Fermentithermobacillia</taxon>
        <taxon>Candidatus Fermentithermobacillales</taxon>
        <taxon>Candidatus Fermentithermobacillaceae</taxon>
        <taxon>Candidatus Fermentithermobacillus</taxon>
    </lineage>
</organism>
<keyword evidence="1" id="KW-1133">Transmembrane helix</keyword>
<sequence>MAGDDGLGLRSHRSIYEEICQGARLDGEKVPSENRVEAVVDLLSEVETACPVPTNLVSSLICALEEAQTKADRRTHEVVRASSAHVMEMTSIDIPQQTAGEGLQETVVETGYRDSIRPSIETGSLLRVVWAEARFMPLTFVLVESLVLIAGLLVNRYVTGFSRPDASWPFGLNIWSYVMTASLDASTLLAPLLGLMAVMFSLASSNGSSWADLEEMSVWPRSVRLLVRTLVTSLVPLLGTVGLSIVDVVSGYPVTGRSVLLLLVARTAPLFLTVSWALFWALRFGWIGAMTSTSVLWLAQFAAASGRGIPRLLIVPKTPGEAASQYVAIGISLGLLAWIAGRQPYRSRTGGGLMKGIGGRP</sequence>
<feature type="transmembrane region" description="Helical" evidence="1">
    <location>
        <begin position="258"/>
        <end position="279"/>
    </location>
</feature>
<evidence type="ECO:0000313" key="2">
    <source>
        <dbReference type="EMBL" id="QUL99218.1"/>
    </source>
</evidence>
<dbReference type="KEGG" id="fcz:IMF26_03950"/>
<gene>
    <name evidence="2" type="ORF">IMF26_03950</name>
</gene>
<keyword evidence="1" id="KW-0472">Membrane</keyword>
<dbReference type="AlphaFoldDB" id="A0AAT9LES8"/>
<keyword evidence="1" id="KW-0812">Transmembrane</keyword>
<reference evidence="2" key="2">
    <citation type="journal article" date="2023" name="Biology">
        <title>Prokaryotic Life Associated with Coal-Fire Gas Vents Revealed by Metagenomics.</title>
        <authorList>
            <person name="Kadnikov V.V."/>
            <person name="Mardanov A.V."/>
            <person name="Beletsky A.V."/>
            <person name="Karnachuk O.V."/>
            <person name="Ravin N.V."/>
        </authorList>
    </citation>
    <scope>NUCLEOTIDE SEQUENCE</scope>
    <source>
        <strain evidence="2">Bu02</strain>
    </source>
</reference>
<feature type="transmembrane region" description="Helical" evidence="1">
    <location>
        <begin position="135"/>
        <end position="154"/>
    </location>
</feature>
<accession>A0AAT9LES8</accession>